<proteinExistence type="predicted"/>
<evidence type="ECO:0000313" key="2">
    <source>
        <dbReference type="Proteomes" id="UP000663419"/>
    </source>
</evidence>
<sequence length="112" mass="12821">MLLASWRNKLTDLPIPHRFTPTTSIPSLLPVSPRAVSCLHLSPPWNMLFRIHLIREPFPTRDRGPNCCGCWFRTETFRIVNDEIGRDEHPVSKPVQLIGIGMISFFVHGHVP</sequence>
<evidence type="ECO:0000313" key="1">
    <source>
        <dbReference type="EMBL" id="QSS56785.1"/>
    </source>
</evidence>
<reference evidence="1" key="1">
    <citation type="submission" date="2021-01" db="EMBL/GenBank/DDBJ databases">
        <title>Chromosome-level genome assembly of a human fungal pathogen reveals clustering of transcriptionally co-regulated genes.</title>
        <authorList>
            <person name="Voorhies M."/>
            <person name="Cohen S."/>
            <person name="Shea T.P."/>
            <person name="Petrus S."/>
            <person name="Munoz J.F."/>
            <person name="Poplawski S."/>
            <person name="Goldman W.E."/>
            <person name="Michael T."/>
            <person name="Cuomo C.A."/>
            <person name="Sil A."/>
            <person name="Beyhan S."/>
        </authorList>
    </citation>
    <scope>NUCLEOTIDE SEQUENCE</scope>
    <source>
        <strain evidence="1">H88</strain>
    </source>
</reference>
<name>A0A8A1LUD7_AJEC8</name>
<dbReference type="AlphaFoldDB" id="A0A8A1LUD7"/>
<gene>
    <name evidence="1" type="ORF">I7I53_05091</name>
</gene>
<dbReference type="VEuPathDB" id="FungiDB:I7I53_05091"/>
<dbReference type="EMBL" id="CP069106">
    <property type="protein sequence ID" value="QSS56785.1"/>
    <property type="molecule type" value="Genomic_DNA"/>
</dbReference>
<organism evidence="1 2">
    <name type="scientific">Ajellomyces capsulatus (strain H88)</name>
    <name type="common">Darling's disease fungus</name>
    <name type="synonym">Histoplasma capsulatum</name>
    <dbReference type="NCBI Taxonomy" id="544711"/>
    <lineage>
        <taxon>Eukaryota</taxon>
        <taxon>Fungi</taxon>
        <taxon>Dikarya</taxon>
        <taxon>Ascomycota</taxon>
        <taxon>Pezizomycotina</taxon>
        <taxon>Eurotiomycetes</taxon>
        <taxon>Eurotiomycetidae</taxon>
        <taxon>Onygenales</taxon>
        <taxon>Ajellomycetaceae</taxon>
        <taxon>Histoplasma</taxon>
    </lineage>
</organism>
<accession>A0A8A1LUD7</accession>
<protein>
    <submittedName>
        <fullName evidence="1">Uncharacterized protein</fullName>
    </submittedName>
</protein>
<dbReference type="Proteomes" id="UP000663419">
    <property type="component" value="Chromosome 5"/>
</dbReference>